<evidence type="ECO:0000256" key="1">
    <source>
        <dbReference type="SAM" id="MobiDB-lite"/>
    </source>
</evidence>
<evidence type="ECO:0000259" key="3">
    <source>
        <dbReference type="PROSITE" id="PS51724"/>
    </source>
</evidence>
<keyword evidence="2" id="KW-0732">Signal</keyword>
<dbReference type="PROSITE" id="PS51724">
    <property type="entry name" value="SPOR"/>
    <property type="match status" value="1"/>
</dbReference>
<name>A0A832I4E7_UNCEI</name>
<feature type="signal peptide" evidence="2">
    <location>
        <begin position="1"/>
        <end position="29"/>
    </location>
</feature>
<dbReference type="SUPFAM" id="SSF110997">
    <property type="entry name" value="Sporulation related repeat"/>
    <property type="match status" value="1"/>
</dbReference>
<reference evidence="4" key="1">
    <citation type="journal article" date="2020" name="mSystems">
        <title>Genome- and Community-Level Interaction Insights into Carbon Utilization and Element Cycling Functions of Hydrothermarchaeota in Hydrothermal Sediment.</title>
        <authorList>
            <person name="Zhou Z."/>
            <person name="Liu Y."/>
            <person name="Xu W."/>
            <person name="Pan J."/>
            <person name="Luo Z.H."/>
            <person name="Li M."/>
        </authorList>
    </citation>
    <scope>NUCLEOTIDE SEQUENCE [LARGE SCALE GENOMIC DNA]</scope>
    <source>
        <strain evidence="4">SpSt-381</strain>
    </source>
</reference>
<comment type="caution">
    <text evidence="4">The sequence shown here is derived from an EMBL/GenBank/DDBJ whole genome shotgun (WGS) entry which is preliminary data.</text>
</comment>
<dbReference type="InterPro" id="IPR036680">
    <property type="entry name" value="SPOR-like_sf"/>
</dbReference>
<feature type="compositionally biased region" description="Low complexity" evidence="1">
    <location>
        <begin position="93"/>
        <end position="114"/>
    </location>
</feature>
<sequence>MSAARLAAACAALALAGCAALHGAPLATAQVPPSRPAAPSAPSVPADSLPSPAALEVLRTIPEPLAPEERFAPPPPGARAAVEGARAPEDSARAAPADSAGAPADSVAGAAVAATDTIPVPAPTRPIGERPGEARPVTAPDSLLVPAAPPAAFAARTPSGPAAADTCWRVQFAAPARRAAAVARRDAVTSLFGIEAAIVSERGLHKVRSAGCLDRTAADRLRDRARLSGFEGAFVFGERRAAR</sequence>
<dbReference type="AlphaFoldDB" id="A0A832I4E7"/>
<organism evidence="4">
    <name type="scientific">Eiseniibacteriota bacterium</name>
    <dbReference type="NCBI Taxonomy" id="2212470"/>
    <lineage>
        <taxon>Bacteria</taxon>
        <taxon>Candidatus Eiseniibacteriota</taxon>
    </lineage>
</organism>
<feature type="region of interest" description="Disordered" evidence="1">
    <location>
        <begin position="29"/>
        <end position="137"/>
    </location>
</feature>
<proteinExistence type="predicted"/>
<evidence type="ECO:0000313" key="4">
    <source>
        <dbReference type="EMBL" id="HGZ43384.1"/>
    </source>
</evidence>
<dbReference type="InterPro" id="IPR007730">
    <property type="entry name" value="SPOR-like_dom"/>
</dbReference>
<accession>A0A832I4E7</accession>
<dbReference type="EMBL" id="DSQF01000017">
    <property type="protein sequence ID" value="HGZ43384.1"/>
    <property type="molecule type" value="Genomic_DNA"/>
</dbReference>
<feature type="chain" id="PRO_5032944632" description="SPOR domain-containing protein" evidence="2">
    <location>
        <begin position="30"/>
        <end position="243"/>
    </location>
</feature>
<dbReference type="PROSITE" id="PS51257">
    <property type="entry name" value="PROKAR_LIPOPROTEIN"/>
    <property type="match status" value="1"/>
</dbReference>
<dbReference type="Pfam" id="PF05036">
    <property type="entry name" value="SPOR"/>
    <property type="match status" value="1"/>
</dbReference>
<dbReference type="Gene3D" id="3.30.70.1070">
    <property type="entry name" value="Sporulation related repeat"/>
    <property type="match status" value="1"/>
</dbReference>
<dbReference type="GO" id="GO:0042834">
    <property type="term" value="F:peptidoglycan binding"/>
    <property type="evidence" value="ECO:0007669"/>
    <property type="project" value="InterPro"/>
</dbReference>
<gene>
    <name evidence="4" type="ORF">ENR23_08170</name>
</gene>
<protein>
    <recommendedName>
        <fullName evidence="3">SPOR domain-containing protein</fullName>
    </recommendedName>
</protein>
<feature type="compositionally biased region" description="Low complexity" evidence="1">
    <location>
        <begin position="37"/>
        <end position="54"/>
    </location>
</feature>
<evidence type="ECO:0000256" key="2">
    <source>
        <dbReference type="SAM" id="SignalP"/>
    </source>
</evidence>
<feature type="domain" description="SPOR" evidence="3">
    <location>
        <begin position="162"/>
        <end position="237"/>
    </location>
</feature>